<dbReference type="InterPro" id="IPR029787">
    <property type="entry name" value="Nucleotide_cyclase"/>
</dbReference>
<proteinExistence type="predicted"/>
<dbReference type="PANTHER" id="PTHR45138">
    <property type="entry name" value="REGULATORY COMPONENTS OF SENSORY TRANSDUCTION SYSTEM"/>
    <property type="match status" value="1"/>
</dbReference>
<evidence type="ECO:0000313" key="8">
    <source>
        <dbReference type="EMBL" id="MBI2875647.1"/>
    </source>
</evidence>
<comment type="caution">
    <text evidence="8">The sequence shown here is derived from an EMBL/GenBank/DDBJ whole genome shotgun (WGS) entry which is preliminary data.</text>
</comment>
<dbReference type="GO" id="GO:0043709">
    <property type="term" value="P:cell adhesion involved in single-species biofilm formation"/>
    <property type="evidence" value="ECO:0007669"/>
    <property type="project" value="TreeGrafter"/>
</dbReference>
<accession>A0A932CMZ1</accession>
<dbReference type="PROSITE" id="PS50885">
    <property type="entry name" value="HAMP"/>
    <property type="match status" value="1"/>
</dbReference>
<dbReference type="EC" id="2.7.7.65" evidence="1"/>
<feature type="domain" description="GGDEF" evidence="7">
    <location>
        <begin position="321"/>
        <end position="455"/>
    </location>
</feature>
<evidence type="ECO:0000256" key="1">
    <source>
        <dbReference type="ARBA" id="ARBA00012528"/>
    </source>
</evidence>
<evidence type="ECO:0000259" key="6">
    <source>
        <dbReference type="PROSITE" id="PS50885"/>
    </source>
</evidence>
<evidence type="ECO:0000256" key="4">
    <source>
        <dbReference type="SAM" id="MobiDB-lite"/>
    </source>
</evidence>
<dbReference type="Pfam" id="PF00990">
    <property type="entry name" value="GGDEF"/>
    <property type="match status" value="1"/>
</dbReference>
<dbReference type="GO" id="GO:0005886">
    <property type="term" value="C:plasma membrane"/>
    <property type="evidence" value="ECO:0007669"/>
    <property type="project" value="TreeGrafter"/>
</dbReference>
<feature type="transmembrane region" description="Helical" evidence="5">
    <location>
        <begin position="204"/>
        <end position="228"/>
    </location>
</feature>
<dbReference type="PANTHER" id="PTHR45138:SF9">
    <property type="entry name" value="DIGUANYLATE CYCLASE DGCM-RELATED"/>
    <property type="match status" value="1"/>
</dbReference>
<dbReference type="CDD" id="cd06225">
    <property type="entry name" value="HAMP"/>
    <property type="match status" value="1"/>
</dbReference>
<dbReference type="FunFam" id="3.30.70.270:FF:000001">
    <property type="entry name" value="Diguanylate cyclase domain protein"/>
    <property type="match status" value="1"/>
</dbReference>
<keyword evidence="3" id="KW-0175">Coiled coil</keyword>
<gene>
    <name evidence="8" type="ORF">HYY20_02060</name>
</gene>
<evidence type="ECO:0000259" key="7">
    <source>
        <dbReference type="PROSITE" id="PS50887"/>
    </source>
</evidence>
<name>A0A932CMZ1_UNCTE</name>
<feature type="region of interest" description="Disordered" evidence="4">
    <location>
        <begin position="459"/>
        <end position="480"/>
    </location>
</feature>
<dbReference type="AlphaFoldDB" id="A0A932CMZ1"/>
<dbReference type="SMART" id="SM00267">
    <property type="entry name" value="GGDEF"/>
    <property type="match status" value="1"/>
</dbReference>
<dbReference type="NCBIfam" id="TIGR00254">
    <property type="entry name" value="GGDEF"/>
    <property type="match status" value="1"/>
</dbReference>
<dbReference type="Gene3D" id="3.30.70.270">
    <property type="match status" value="1"/>
</dbReference>
<reference evidence="8" key="1">
    <citation type="submission" date="2020-07" db="EMBL/GenBank/DDBJ databases">
        <title>Huge and variable diversity of episymbiotic CPR bacteria and DPANN archaea in groundwater ecosystems.</title>
        <authorList>
            <person name="He C.Y."/>
            <person name="Keren R."/>
            <person name="Whittaker M."/>
            <person name="Farag I.F."/>
            <person name="Doudna J."/>
            <person name="Cate J.H.D."/>
            <person name="Banfield J.F."/>
        </authorList>
    </citation>
    <scope>NUCLEOTIDE SEQUENCE</scope>
    <source>
        <strain evidence="8">NC_groundwater_672_Ag_B-0.1um_62_36</strain>
    </source>
</reference>
<protein>
    <recommendedName>
        <fullName evidence="1">diguanylate cyclase</fullName>
        <ecNumber evidence="1">2.7.7.65</ecNumber>
    </recommendedName>
</protein>
<dbReference type="Proteomes" id="UP000769766">
    <property type="component" value="Unassembled WGS sequence"/>
</dbReference>
<feature type="domain" description="HAMP" evidence="6">
    <location>
        <begin position="227"/>
        <end position="282"/>
    </location>
</feature>
<dbReference type="InterPro" id="IPR000160">
    <property type="entry name" value="GGDEF_dom"/>
</dbReference>
<sequence length="480" mass="54184">MNQRLSLKVLVPLILFTLLPGVLFTGLAERLTERLLTGYLLQRGIEMGRHINQEFYALYFNPRYEIEGKSFDPLDPKHAKALDTLLHHTMGHFQVERINLFSQTGQVLYSTEKGLIGTDASPLHEPALQQALRGEVTSRVIYGFRPDHLHSKTGTTPLTHNVIEIYLPMLCLHERAPNYGQQIGVIELYQNAHIVYQWRRKIRLYLGGMLSLILVILITGATSALRFAALRPIQRMVETLTDPSTVVDGRLVKRIDGGSTYELQCLANAINQMAEEITEKAHQLDEARQMATIDELTSLYNHRYFHRRLEEELSRAERSNRGLALIFCDVDGFKALNDTQGHQAGDLGLKTIAWIIREFKRSSDIACRYGGDEFALILPATSPEEAQVLAERLRSQVEGHFRNNPEAWGTGLTLSIGIAAYPQEATGKKALVEQADWAMYSAKHSGKNRVQVFDRTDPRLTPSHFSQEEATELLQQGQGT</sequence>
<evidence type="ECO:0000256" key="5">
    <source>
        <dbReference type="SAM" id="Phobius"/>
    </source>
</evidence>
<dbReference type="SUPFAM" id="SSF55073">
    <property type="entry name" value="Nucleotide cyclase"/>
    <property type="match status" value="1"/>
</dbReference>
<evidence type="ECO:0000256" key="3">
    <source>
        <dbReference type="SAM" id="Coils"/>
    </source>
</evidence>
<keyword evidence="5" id="KW-0812">Transmembrane</keyword>
<dbReference type="GO" id="GO:0052621">
    <property type="term" value="F:diguanylate cyclase activity"/>
    <property type="evidence" value="ECO:0007669"/>
    <property type="project" value="UniProtKB-EC"/>
</dbReference>
<organism evidence="8 9">
    <name type="scientific">Tectimicrobiota bacterium</name>
    <dbReference type="NCBI Taxonomy" id="2528274"/>
    <lineage>
        <taxon>Bacteria</taxon>
        <taxon>Pseudomonadati</taxon>
        <taxon>Nitrospinota/Tectimicrobiota group</taxon>
        <taxon>Candidatus Tectimicrobiota</taxon>
    </lineage>
</organism>
<dbReference type="InterPro" id="IPR050469">
    <property type="entry name" value="Diguanylate_Cyclase"/>
</dbReference>
<dbReference type="CDD" id="cd01949">
    <property type="entry name" value="GGDEF"/>
    <property type="match status" value="1"/>
</dbReference>
<dbReference type="EMBL" id="JACPRF010000060">
    <property type="protein sequence ID" value="MBI2875647.1"/>
    <property type="molecule type" value="Genomic_DNA"/>
</dbReference>
<feature type="coiled-coil region" evidence="3">
    <location>
        <begin position="267"/>
        <end position="326"/>
    </location>
</feature>
<dbReference type="InterPro" id="IPR043128">
    <property type="entry name" value="Rev_trsase/Diguanyl_cyclase"/>
</dbReference>
<evidence type="ECO:0000256" key="2">
    <source>
        <dbReference type="ARBA" id="ARBA00034247"/>
    </source>
</evidence>
<dbReference type="Gene3D" id="6.10.340.10">
    <property type="match status" value="1"/>
</dbReference>
<dbReference type="PROSITE" id="PS50887">
    <property type="entry name" value="GGDEF"/>
    <property type="match status" value="1"/>
</dbReference>
<keyword evidence="5" id="KW-1133">Transmembrane helix</keyword>
<evidence type="ECO:0000313" key="9">
    <source>
        <dbReference type="Proteomes" id="UP000769766"/>
    </source>
</evidence>
<dbReference type="InterPro" id="IPR003660">
    <property type="entry name" value="HAMP_dom"/>
</dbReference>
<keyword evidence="5" id="KW-0472">Membrane</keyword>
<dbReference type="GO" id="GO:0007165">
    <property type="term" value="P:signal transduction"/>
    <property type="evidence" value="ECO:0007669"/>
    <property type="project" value="InterPro"/>
</dbReference>
<comment type="catalytic activity">
    <reaction evidence="2">
        <text>2 GTP = 3',3'-c-di-GMP + 2 diphosphate</text>
        <dbReference type="Rhea" id="RHEA:24898"/>
        <dbReference type="ChEBI" id="CHEBI:33019"/>
        <dbReference type="ChEBI" id="CHEBI:37565"/>
        <dbReference type="ChEBI" id="CHEBI:58805"/>
        <dbReference type="EC" id="2.7.7.65"/>
    </reaction>
</comment>
<dbReference type="GO" id="GO:1902201">
    <property type="term" value="P:negative regulation of bacterial-type flagellum-dependent cell motility"/>
    <property type="evidence" value="ECO:0007669"/>
    <property type="project" value="TreeGrafter"/>
</dbReference>